<dbReference type="GO" id="GO:0042597">
    <property type="term" value="C:periplasmic space"/>
    <property type="evidence" value="ECO:0007669"/>
    <property type="project" value="UniProtKB-SubCell"/>
</dbReference>
<evidence type="ECO:0000259" key="6">
    <source>
        <dbReference type="Pfam" id="PF07940"/>
    </source>
</evidence>
<dbReference type="PANTHER" id="PTHR39210">
    <property type="entry name" value="HEPARIN-SULFATE LYASE"/>
    <property type="match status" value="1"/>
</dbReference>
<evidence type="ECO:0000313" key="9">
    <source>
        <dbReference type="Proteomes" id="UP000305760"/>
    </source>
</evidence>
<keyword evidence="2" id="KW-0732">Signal</keyword>
<dbReference type="OrthoDB" id="9763014at2"/>
<feature type="domain" description="Heparinase II/III-like C-terminal" evidence="6">
    <location>
        <begin position="380"/>
        <end position="593"/>
    </location>
</feature>
<organism evidence="8 9">
    <name type="scientific">Arenimonas terrae</name>
    <dbReference type="NCBI Taxonomy" id="2546226"/>
    <lineage>
        <taxon>Bacteria</taxon>
        <taxon>Pseudomonadati</taxon>
        <taxon>Pseudomonadota</taxon>
        <taxon>Gammaproteobacteria</taxon>
        <taxon>Lysobacterales</taxon>
        <taxon>Lysobacteraceae</taxon>
        <taxon>Arenimonas</taxon>
    </lineage>
</organism>
<reference evidence="8 9" key="1">
    <citation type="submission" date="2019-03" db="EMBL/GenBank/DDBJ databases">
        <title>Arenimonas daejeonensis sp. nov., isolated from compost.</title>
        <authorList>
            <person name="Jeon C.O."/>
        </authorList>
    </citation>
    <scope>NUCLEOTIDE SEQUENCE [LARGE SCALE GENOMIC DNA]</scope>
    <source>
        <strain evidence="8 9">R29</strain>
    </source>
</reference>
<dbReference type="InterPro" id="IPR008929">
    <property type="entry name" value="Chondroitin_lyas"/>
</dbReference>
<dbReference type="Pfam" id="PF07940">
    <property type="entry name" value="Hepar_II_III_C"/>
    <property type="match status" value="1"/>
</dbReference>
<gene>
    <name evidence="8" type="ORF">E1B00_11020</name>
</gene>
<dbReference type="Pfam" id="PF16889">
    <property type="entry name" value="Hepar_II_III_N"/>
    <property type="match status" value="1"/>
</dbReference>
<feature type="domain" description="Heparin-sulfate lyase N-terminal" evidence="7">
    <location>
        <begin position="101"/>
        <end position="311"/>
    </location>
</feature>
<keyword evidence="4" id="KW-0456">Lyase</keyword>
<accession>A0A5C4RS51</accession>
<evidence type="ECO:0000256" key="1">
    <source>
        <dbReference type="ARBA" id="ARBA00004418"/>
    </source>
</evidence>
<evidence type="ECO:0000256" key="2">
    <source>
        <dbReference type="ARBA" id="ARBA00022729"/>
    </source>
</evidence>
<evidence type="ECO:0000313" key="8">
    <source>
        <dbReference type="EMBL" id="TNJ33852.1"/>
    </source>
</evidence>
<comment type="caution">
    <text evidence="8">The sequence shown here is derived from an EMBL/GenBank/DDBJ whole genome shotgun (WGS) entry which is preliminary data.</text>
</comment>
<dbReference type="InterPro" id="IPR031680">
    <property type="entry name" value="Hepar_II_III_N"/>
</dbReference>
<feature type="region of interest" description="Disordered" evidence="5">
    <location>
        <begin position="1"/>
        <end position="82"/>
    </location>
</feature>
<comment type="subcellular location">
    <subcellularLocation>
        <location evidence="1">Periplasm</location>
    </subcellularLocation>
</comment>
<feature type="compositionally biased region" description="Basic residues" evidence="5">
    <location>
        <begin position="1"/>
        <end position="38"/>
    </location>
</feature>
<dbReference type="GO" id="GO:0016829">
    <property type="term" value="F:lyase activity"/>
    <property type="evidence" value="ECO:0007669"/>
    <property type="project" value="UniProtKB-KW"/>
</dbReference>
<dbReference type="InterPro" id="IPR012480">
    <property type="entry name" value="Hepar_II_III_C"/>
</dbReference>
<keyword evidence="9" id="KW-1185">Reference proteome</keyword>
<evidence type="ECO:0000256" key="4">
    <source>
        <dbReference type="ARBA" id="ARBA00023239"/>
    </source>
</evidence>
<dbReference type="PANTHER" id="PTHR39210:SF1">
    <property type="entry name" value="HEPARIN-SULFATE LYASE"/>
    <property type="match status" value="1"/>
</dbReference>
<dbReference type="AlphaFoldDB" id="A0A5C4RS51"/>
<evidence type="ECO:0000256" key="5">
    <source>
        <dbReference type="SAM" id="MobiDB-lite"/>
    </source>
</evidence>
<dbReference type="Gene3D" id="2.70.98.70">
    <property type="match status" value="1"/>
</dbReference>
<evidence type="ECO:0000256" key="3">
    <source>
        <dbReference type="ARBA" id="ARBA00022764"/>
    </source>
</evidence>
<dbReference type="Proteomes" id="UP000305760">
    <property type="component" value="Unassembled WGS sequence"/>
</dbReference>
<proteinExistence type="predicted"/>
<dbReference type="Gene3D" id="1.50.10.100">
    <property type="entry name" value="Chondroitin AC/alginate lyase"/>
    <property type="match status" value="1"/>
</dbReference>
<name>A0A5C4RS51_9GAMM</name>
<sequence length="620" mass="68866">MRHHRGRLQRARLPQGRHRRPGARARRADRRPVGRRGARGPGQGLGARTPQLASRRRADGRPVPGRRRSCRVSASKPKTKRPGRYRFQHTVLQRNDFQVVSAERGQPLEAGFQPRADLPPYPLAYPLDWTIDPHGDRNWRFQLHAWRMLNPVWRRFLDVAPDPALFDNVLEVLRDWHRAHMVEGIGSEYAWNDMATGLRAQHLALVKTVVDEGLARIPDADQAMFDALAREHVRRLRDPEFLSKMNHAIFQLHGLRLLCAAHPGAADDPGEETETSLRMRDLVHSQFGADAVHTEDSPFYHHFAVLRFRKIRPGLYPLVADDITALLAEAAAVTPWLTLPDGRFAAIGDSEGEGLAFPEGAAPPVRGHTPDGVPVIARDLCAGGYAIVRSHPETPPERAFMLIVSGSSWRGIGHDHVDELGFELFDRGRPLLVDSGKYAYEADEWRTYFVGDRSHNVAGLAETVFRPADTSPRGSALTGMSQVGGAWVVSGAVERGGVFRHSRHFMYAPGEQLLLLDQVESGSGEAVELRFHFHEDVAVELDGNRAIARREGAVVATLAVDHADAALSLHRGESEPVVLGWRSPSYRERVPCTCLRVRLPAAPVRVATRITLGGEPAPMP</sequence>
<keyword evidence="3" id="KW-0574">Periplasm</keyword>
<evidence type="ECO:0000259" key="7">
    <source>
        <dbReference type="Pfam" id="PF16889"/>
    </source>
</evidence>
<protein>
    <submittedName>
        <fullName evidence="8">Uncharacterized protein</fullName>
    </submittedName>
</protein>
<dbReference type="EMBL" id="SMDR01000002">
    <property type="protein sequence ID" value="TNJ33852.1"/>
    <property type="molecule type" value="Genomic_DNA"/>
</dbReference>